<evidence type="ECO:0000256" key="4">
    <source>
        <dbReference type="ARBA" id="ARBA00022679"/>
    </source>
</evidence>
<evidence type="ECO:0000256" key="2">
    <source>
        <dbReference type="ARBA" id="ARBA00012438"/>
    </source>
</evidence>
<dbReference type="SMART" id="SM00448">
    <property type="entry name" value="REC"/>
    <property type="match status" value="2"/>
</dbReference>
<dbReference type="GO" id="GO:0000155">
    <property type="term" value="F:phosphorelay sensor kinase activity"/>
    <property type="evidence" value="ECO:0007669"/>
    <property type="project" value="InterPro"/>
</dbReference>
<keyword evidence="5" id="KW-0547">Nucleotide-binding</keyword>
<comment type="caution">
    <text evidence="15">The sequence shown here is derived from an EMBL/GenBank/DDBJ whole genome shotgun (WGS) entry which is preliminary data.</text>
</comment>
<keyword evidence="7" id="KW-0067">ATP-binding</keyword>
<dbReference type="Pfam" id="PF02518">
    <property type="entry name" value="HATPase_c"/>
    <property type="match status" value="1"/>
</dbReference>
<dbReference type="PRINTS" id="PR00344">
    <property type="entry name" value="BCTRLSENSOR"/>
</dbReference>
<keyword evidence="16" id="KW-1185">Reference proteome</keyword>
<dbReference type="FunFam" id="1.10.287.130:FF:000002">
    <property type="entry name" value="Two-component osmosensing histidine kinase"/>
    <property type="match status" value="1"/>
</dbReference>
<dbReference type="InterPro" id="IPR036890">
    <property type="entry name" value="HATPase_C_sf"/>
</dbReference>
<comment type="subunit">
    <text evidence="9">At low DSF concentrations, interacts with RpfF.</text>
</comment>
<dbReference type="EC" id="2.7.13.3" evidence="2"/>
<evidence type="ECO:0000313" key="16">
    <source>
        <dbReference type="Proteomes" id="UP001139450"/>
    </source>
</evidence>
<dbReference type="PANTHER" id="PTHR45339">
    <property type="entry name" value="HYBRID SIGNAL TRANSDUCTION HISTIDINE KINASE J"/>
    <property type="match status" value="1"/>
</dbReference>
<dbReference type="GO" id="GO:0005524">
    <property type="term" value="F:ATP binding"/>
    <property type="evidence" value="ECO:0007669"/>
    <property type="project" value="UniProtKB-KW"/>
</dbReference>
<dbReference type="Proteomes" id="UP001139450">
    <property type="component" value="Unassembled WGS sequence"/>
</dbReference>
<name>A0A9X1X3X3_9SPHI</name>
<evidence type="ECO:0000256" key="3">
    <source>
        <dbReference type="ARBA" id="ARBA00022553"/>
    </source>
</evidence>
<dbReference type="PANTHER" id="PTHR45339:SF1">
    <property type="entry name" value="HYBRID SIGNAL TRANSDUCTION HISTIDINE KINASE J"/>
    <property type="match status" value="1"/>
</dbReference>
<dbReference type="InterPro" id="IPR036097">
    <property type="entry name" value="HisK_dim/P_sf"/>
</dbReference>
<feature type="domain" description="Response regulatory" evidence="14">
    <location>
        <begin position="434"/>
        <end position="549"/>
    </location>
</feature>
<keyword evidence="12" id="KW-0812">Transmembrane</keyword>
<evidence type="ECO:0000256" key="1">
    <source>
        <dbReference type="ARBA" id="ARBA00000085"/>
    </source>
</evidence>
<feature type="domain" description="Histidine kinase" evidence="13">
    <location>
        <begin position="53"/>
        <end position="274"/>
    </location>
</feature>
<dbReference type="RefSeq" id="WP_245130571.1">
    <property type="nucleotide sequence ID" value="NZ_JALJEJ010000006.1"/>
</dbReference>
<dbReference type="Pfam" id="PF00072">
    <property type="entry name" value="Response_reg"/>
    <property type="match status" value="2"/>
</dbReference>
<keyword evidence="4" id="KW-0808">Transferase</keyword>
<protein>
    <recommendedName>
        <fullName evidence="10">Sensory/regulatory protein RpfC</fullName>
        <ecNumber evidence="2">2.7.13.3</ecNumber>
    </recommendedName>
</protein>
<dbReference type="CDD" id="cd17546">
    <property type="entry name" value="REC_hyHK_CKI1_RcsC-like"/>
    <property type="match status" value="1"/>
</dbReference>
<evidence type="ECO:0000256" key="12">
    <source>
        <dbReference type="SAM" id="Phobius"/>
    </source>
</evidence>
<dbReference type="SMART" id="SM00387">
    <property type="entry name" value="HATPase_c"/>
    <property type="match status" value="1"/>
</dbReference>
<feature type="transmembrane region" description="Helical" evidence="12">
    <location>
        <begin position="12"/>
        <end position="31"/>
    </location>
</feature>
<feature type="modified residue" description="4-aspartylphosphate" evidence="11">
    <location>
        <position position="483"/>
    </location>
</feature>
<dbReference type="EMBL" id="JALJEJ010000006">
    <property type="protein sequence ID" value="MCJ8210727.1"/>
    <property type="molecule type" value="Genomic_DNA"/>
</dbReference>
<dbReference type="InterPro" id="IPR005467">
    <property type="entry name" value="His_kinase_dom"/>
</dbReference>
<keyword evidence="8" id="KW-0902">Two-component regulatory system</keyword>
<dbReference type="CDD" id="cd16922">
    <property type="entry name" value="HATPase_EvgS-ArcB-TorS-like"/>
    <property type="match status" value="1"/>
</dbReference>
<dbReference type="SUPFAM" id="SSF52172">
    <property type="entry name" value="CheY-like"/>
    <property type="match status" value="2"/>
</dbReference>
<feature type="modified residue" description="4-aspartylphosphate" evidence="11">
    <location>
        <position position="345"/>
    </location>
</feature>
<dbReference type="InterPro" id="IPR001789">
    <property type="entry name" value="Sig_transdc_resp-reg_receiver"/>
</dbReference>
<gene>
    <name evidence="15" type="ORF">MUY27_13500</name>
</gene>
<organism evidence="15 16">
    <name type="scientific">Mucilaginibacter straminoryzae</name>
    <dbReference type="NCBI Taxonomy" id="2932774"/>
    <lineage>
        <taxon>Bacteria</taxon>
        <taxon>Pseudomonadati</taxon>
        <taxon>Bacteroidota</taxon>
        <taxon>Sphingobacteriia</taxon>
        <taxon>Sphingobacteriales</taxon>
        <taxon>Sphingobacteriaceae</taxon>
        <taxon>Mucilaginibacter</taxon>
    </lineage>
</organism>
<reference evidence="15" key="1">
    <citation type="submission" date="2022-04" db="EMBL/GenBank/DDBJ databases">
        <title>Mucilaginibacter sp. RS28 isolated from freshwater.</title>
        <authorList>
            <person name="Ko S.-R."/>
        </authorList>
    </citation>
    <scope>NUCLEOTIDE SEQUENCE</scope>
    <source>
        <strain evidence="15">RS28</strain>
    </source>
</reference>
<dbReference type="Gene3D" id="3.40.50.2300">
    <property type="match status" value="2"/>
</dbReference>
<dbReference type="FunFam" id="3.30.565.10:FF:000010">
    <property type="entry name" value="Sensor histidine kinase RcsC"/>
    <property type="match status" value="1"/>
</dbReference>
<evidence type="ECO:0000313" key="15">
    <source>
        <dbReference type="EMBL" id="MCJ8210727.1"/>
    </source>
</evidence>
<dbReference type="SUPFAM" id="SSF47384">
    <property type="entry name" value="Homodimeric domain of signal transducing histidine kinase"/>
    <property type="match status" value="1"/>
</dbReference>
<feature type="domain" description="Response regulatory" evidence="14">
    <location>
        <begin position="294"/>
        <end position="408"/>
    </location>
</feature>
<dbReference type="InterPro" id="IPR004358">
    <property type="entry name" value="Sig_transdc_His_kin-like_C"/>
</dbReference>
<keyword evidence="6" id="KW-0418">Kinase</keyword>
<keyword evidence="12" id="KW-1133">Transmembrane helix</keyword>
<evidence type="ECO:0000256" key="10">
    <source>
        <dbReference type="ARBA" id="ARBA00068150"/>
    </source>
</evidence>
<keyword evidence="3 11" id="KW-0597">Phosphoprotein</keyword>
<dbReference type="InterPro" id="IPR011006">
    <property type="entry name" value="CheY-like_superfamily"/>
</dbReference>
<dbReference type="PROSITE" id="PS50110">
    <property type="entry name" value="RESPONSE_REGULATORY"/>
    <property type="match status" value="2"/>
</dbReference>
<evidence type="ECO:0000256" key="9">
    <source>
        <dbReference type="ARBA" id="ARBA00064003"/>
    </source>
</evidence>
<evidence type="ECO:0000259" key="14">
    <source>
        <dbReference type="PROSITE" id="PS50110"/>
    </source>
</evidence>
<dbReference type="Pfam" id="PF00512">
    <property type="entry name" value="HisKA"/>
    <property type="match status" value="1"/>
</dbReference>
<proteinExistence type="predicted"/>
<sequence length="551" mass="60855">MEEVRDNMAVLVIAAMICTFTIVICFLIVIYRKQLEAERQREANRAKSVFLATMSHEIRTPMNGVLGMASLLRDTELTNEQREYMQAIIHSGEALINVINDILDFSKIESGKMEIDIHSFNLRKSIEDVLDVFAVRLAQTKVELLCEIDEKLPVTLSGDSMRLRQVLINLIGNAAKFTRKGEIYIGISLRAYENDIADVVFEVRDTGIGIAANKLAMLFDAFTQASAATARTYGGSGLGLSISKTLINLMGGDISVTSTPDVGTCFTFNIKCTAANNINERVAQPSDKYTKDKKVLIVEDNLTNLDILQQQVQRWHMQPIKATSAAEALQIIRDQETKIDLALIDIGLPGTNGVELAHTIRQQSVDLPIILLSILGDPLARNQGEIFTAVLNKPLKQHQLAEAIAKALGKKSETDEIILKPILQESFAKANPLKILVAEDNKVNQLVIMRILRKLGYEPALAENGEEAIQQLLRSPVDLILMDIQMPQLDGIAATRYIRNMDIAQPRIIAMTANALAEDRTACFEAGMDGYLPKPLKVEELMAALESIASS</sequence>
<accession>A0A9X1X3X3</accession>
<dbReference type="Gene3D" id="1.10.287.130">
    <property type="match status" value="1"/>
</dbReference>
<evidence type="ECO:0000256" key="6">
    <source>
        <dbReference type="ARBA" id="ARBA00022777"/>
    </source>
</evidence>
<comment type="catalytic activity">
    <reaction evidence="1">
        <text>ATP + protein L-histidine = ADP + protein N-phospho-L-histidine.</text>
        <dbReference type="EC" id="2.7.13.3"/>
    </reaction>
</comment>
<dbReference type="SMART" id="SM00388">
    <property type="entry name" value="HisKA"/>
    <property type="match status" value="1"/>
</dbReference>
<evidence type="ECO:0000256" key="5">
    <source>
        <dbReference type="ARBA" id="ARBA00022741"/>
    </source>
</evidence>
<dbReference type="InterPro" id="IPR003661">
    <property type="entry name" value="HisK_dim/P_dom"/>
</dbReference>
<dbReference type="Gene3D" id="3.30.565.10">
    <property type="entry name" value="Histidine kinase-like ATPase, C-terminal domain"/>
    <property type="match status" value="1"/>
</dbReference>
<evidence type="ECO:0000259" key="13">
    <source>
        <dbReference type="PROSITE" id="PS50109"/>
    </source>
</evidence>
<evidence type="ECO:0000256" key="8">
    <source>
        <dbReference type="ARBA" id="ARBA00023012"/>
    </source>
</evidence>
<dbReference type="AlphaFoldDB" id="A0A9X1X3X3"/>
<dbReference type="SUPFAM" id="SSF55874">
    <property type="entry name" value="ATPase domain of HSP90 chaperone/DNA topoisomerase II/histidine kinase"/>
    <property type="match status" value="1"/>
</dbReference>
<dbReference type="PROSITE" id="PS50109">
    <property type="entry name" value="HIS_KIN"/>
    <property type="match status" value="1"/>
</dbReference>
<dbReference type="CDD" id="cd00082">
    <property type="entry name" value="HisKA"/>
    <property type="match status" value="1"/>
</dbReference>
<dbReference type="InterPro" id="IPR003594">
    <property type="entry name" value="HATPase_dom"/>
</dbReference>
<evidence type="ECO:0000256" key="7">
    <source>
        <dbReference type="ARBA" id="ARBA00022840"/>
    </source>
</evidence>
<evidence type="ECO:0000256" key="11">
    <source>
        <dbReference type="PROSITE-ProRule" id="PRU00169"/>
    </source>
</evidence>
<keyword evidence="12" id="KW-0472">Membrane</keyword>